<dbReference type="EMBL" id="SJPY01000001">
    <property type="protein sequence ID" value="TWU44959.1"/>
    <property type="molecule type" value="Genomic_DNA"/>
</dbReference>
<evidence type="ECO:0000313" key="1">
    <source>
        <dbReference type="EMBL" id="TWU44959.1"/>
    </source>
</evidence>
<comment type="caution">
    <text evidence="1">The sequence shown here is derived from an EMBL/GenBank/DDBJ whole genome shotgun (WGS) entry which is preliminary data.</text>
</comment>
<reference evidence="1 2" key="1">
    <citation type="submission" date="2019-02" db="EMBL/GenBank/DDBJ databases">
        <title>Deep-cultivation of Planctomycetes and their phenomic and genomic characterization uncovers novel biology.</title>
        <authorList>
            <person name="Wiegand S."/>
            <person name="Jogler M."/>
            <person name="Boedeker C."/>
            <person name="Pinto D."/>
            <person name="Vollmers J."/>
            <person name="Rivas-Marin E."/>
            <person name="Kohn T."/>
            <person name="Peeters S.H."/>
            <person name="Heuer A."/>
            <person name="Rast P."/>
            <person name="Oberbeckmann S."/>
            <person name="Bunk B."/>
            <person name="Jeske O."/>
            <person name="Meyerdierks A."/>
            <person name="Storesund J.E."/>
            <person name="Kallscheuer N."/>
            <person name="Luecker S."/>
            <person name="Lage O.M."/>
            <person name="Pohl T."/>
            <person name="Merkel B.J."/>
            <person name="Hornburger P."/>
            <person name="Mueller R.-W."/>
            <person name="Bruemmer F."/>
            <person name="Labrenz M."/>
            <person name="Spormann A.M."/>
            <person name="Op Den Camp H."/>
            <person name="Overmann J."/>
            <person name="Amann R."/>
            <person name="Jetten M.S.M."/>
            <person name="Mascher T."/>
            <person name="Medema M.H."/>
            <person name="Devos D.P."/>
            <person name="Kaster A.-K."/>
            <person name="Ovreas L."/>
            <person name="Rohde M."/>
            <person name="Galperin M.Y."/>
            <person name="Jogler C."/>
        </authorList>
    </citation>
    <scope>NUCLEOTIDE SEQUENCE [LARGE SCALE GENOMIC DNA]</scope>
    <source>
        <strain evidence="1 2">Q31b</strain>
    </source>
</reference>
<sequence>MKLSLLWSSSYRYGERSWGFVGRVLESPCITKQIWAIGQMSVIISCETGGDRIPDWLSLSPGVERDAGILPLHKTDGPARYAATRMAAKLNERILLNEYSAGLVDVTRSIRHRSVFPVSAKKIQEHERKRLIEEVHVPYRERLKQAIADQIDEQGYSIHLSVRSFSLRKNGKLQRTDVGLLYDPAREDEVDFCLDWIDEMYADVPMVRVRRNYPRRGTVESIHTAMRTVFADHAYLGIEVLLNRAWAAREVYRRDEAIDGIARSLCVLLDDETETDAIAYNVA</sequence>
<dbReference type="InterPro" id="IPR007709">
    <property type="entry name" value="N-FG_amidohydro"/>
</dbReference>
<name>A0A5C6ECP4_9BACT</name>
<dbReference type="Gene3D" id="3.40.630.40">
    <property type="entry name" value="Zn-dependent exopeptidases"/>
    <property type="match status" value="1"/>
</dbReference>
<dbReference type="Proteomes" id="UP000315471">
    <property type="component" value="Unassembled WGS sequence"/>
</dbReference>
<dbReference type="OrthoDB" id="9815326at2"/>
<gene>
    <name evidence="1" type="ORF">Q31b_01300</name>
</gene>
<dbReference type="AlphaFoldDB" id="A0A5C6ECP4"/>
<organism evidence="1 2">
    <name type="scientific">Novipirellula aureliae</name>
    <dbReference type="NCBI Taxonomy" id="2527966"/>
    <lineage>
        <taxon>Bacteria</taxon>
        <taxon>Pseudomonadati</taxon>
        <taxon>Planctomycetota</taxon>
        <taxon>Planctomycetia</taxon>
        <taxon>Pirellulales</taxon>
        <taxon>Pirellulaceae</taxon>
        <taxon>Novipirellula</taxon>
    </lineage>
</organism>
<proteinExistence type="predicted"/>
<evidence type="ECO:0000313" key="2">
    <source>
        <dbReference type="Proteomes" id="UP000315471"/>
    </source>
</evidence>
<dbReference type="GO" id="GO:0016787">
    <property type="term" value="F:hydrolase activity"/>
    <property type="evidence" value="ECO:0007669"/>
    <property type="project" value="UniProtKB-KW"/>
</dbReference>
<dbReference type="SUPFAM" id="SSF53187">
    <property type="entry name" value="Zn-dependent exopeptidases"/>
    <property type="match status" value="1"/>
</dbReference>
<keyword evidence="1" id="KW-0378">Hydrolase</keyword>
<accession>A0A5C6ECP4</accession>
<protein>
    <submittedName>
        <fullName evidence="1">N-formylglutamate amidohydrolase</fullName>
    </submittedName>
</protein>
<keyword evidence="2" id="KW-1185">Reference proteome</keyword>
<dbReference type="Pfam" id="PF05013">
    <property type="entry name" value="FGase"/>
    <property type="match status" value="1"/>
</dbReference>